<reference evidence="1" key="2">
    <citation type="journal article" date="2015" name="Data Brief">
        <title>Shoot transcriptome of the giant reed, Arundo donax.</title>
        <authorList>
            <person name="Barrero R.A."/>
            <person name="Guerrero F.D."/>
            <person name="Moolhuijzen P."/>
            <person name="Goolsby J.A."/>
            <person name="Tidwell J."/>
            <person name="Bellgard S.E."/>
            <person name="Bellgard M.I."/>
        </authorList>
    </citation>
    <scope>NUCLEOTIDE SEQUENCE</scope>
    <source>
        <tissue evidence="1">Shoot tissue taken approximately 20 cm above the soil surface</tissue>
    </source>
</reference>
<name>A0A0A9DCL4_ARUDO</name>
<proteinExistence type="predicted"/>
<evidence type="ECO:0000313" key="1">
    <source>
        <dbReference type="EMBL" id="JAD85541.1"/>
    </source>
</evidence>
<accession>A0A0A9DCL4</accession>
<reference evidence="1" key="1">
    <citation type="submission" date="2014-09" db="EMBL/GenBank/DDBJ databases">
        <authorList>
            <person name="Magalhaes I.L.F."/>
            <person name="Oliveira U."/>
            <person name="Santos F.R."/>
            <person name="Vidigal T.H.D.A."/>
            <person name="Brescovit A.D."/>
            <person name="Santos A.J."/>
        </authorList>
    </citation>
    <scope>NUCLEOTIDE SEQUENCE</scope>
    <source>
        <tissue evidence="1">Shoot tissue taken approximately 20 cm above the soil surface</tissue>
    </source>
</reference>
<protein>
    <submittedName>
        <fullName evidence="1">Uncharacterized protein</fullName>
    </submittedName>
</protein>
<organism evidence="1">
    <name type="scientific">Arundo donax</name>
    <name type="common">Giant reed</name>
    <name type="synonym">Donax arundinaceus</name>
    <dbReference type="NCBI Taxonomy" id="35708"/>
    <lineage>
        <taxon>Eukaryota</taxon>
        <taxon>Viridiplantae</taxon>
        <taxon>Streptophyta</taxon>
        <taxon>Embryophyta</taxon>
        <taxon>Tracheophyta</taxon>
        <taxon>Spermatophyta</taxon>
        <taxon>Magnoliopsida</taxon>
        <taxon>Liliopsida</taxon>
        <taxon>Poales</taxon>
        <taxon>Poaceae</taxon>
        <taxon>PACMAD clade</taxon>
        <taxon>Arundinoideae</taxon>
        <taxon>Arundineae</taxon>
        <taxon>Arundo</taxon>
    </lineage>
</organism>
<sequence>MWAQWHFVCHSPLQSGKKLIVPRWQVPPRSHLL</sequence>
<dbReference type="AlphaFoldDB" id="A0A0A9DCL4"/>
<dbReference type="EMBL" id="GBRH01212354">
    <property type="protein sequence ID" value="JAD85541.1"/>
    <property type="molecule type" value="Transcribed_RNA"/>
</dbReference>